<evidence type="ECO:0000313" key="2">
    <source>
        <dbReference type="Proteomes" id="UP000317176"/>
    </source>
</evidence>
<reference evidence="1 2" key="1">
    <citation type="journal article" date="2015" name="Stand. Genomic Sci.">
        <title>Genomic Encyclopedia of Bacterial and Archaeal Type Strains, Phase III: the genomes of soil and plant-associated and newly described type strains.</title>
        <authorList>
            <person name="Whitman W.B."/>
            <person name="Woyke T."/>
            <person name="Klenk H.P."/>
            <person name="Zhou Y."/>
            <person name="Lilburn T.G."/>
            <person name="Beck B.J."/>
            <person name="De Vos P."/>
            <person name="Vandamme P."/>
            <person name="Eisen J.A."/>
            <person name="Garrity G."/>
            <person name="Hugenholtz P."/>
            <person name="Kyrpides N.C."/>
        </authorList>
    </citation>
    <scope>NUCLEOTIDE SEQUENCE [LARGE SCALE GENOMIC DNA]</scope>
    <source>
        <strain evidence="1 2">CGMCC 1.10947</strain>
    </source>
</reference>
<protein>
    <submittedName>
        <fullName evidence="1">Uncharacterized protein</fullName>
    </submittedName>
</protein>
<gene>
    <name evidence="1" type="ORF">IQ17_06657</name>
</gene>
<keyword evidence="2" id="KW-1185">Reference proteome</keyword>
<accession>A0A562KHU3</accession>
<name>A0A562KHU3_9BRAD</name>
<dbReference type="AlphaFoldDB" id="A0A562KHU3"/>
<dbReference type="Proteomes" id="UP000317176">
    <property type="component" value="Unassembled WGS sequence"/>
</dbReference>
<sequence length="215" mass="23732">MREARERRDQQTLHAERRPVALRVLEQLVGLRDPDRLAPALEPVVENDAGGLATLAGAGPVTEHEAATEADGVRCVVAGGRDEVEGLVYRPGASEIVTMRLASIDDRLKLGVGQNAIADEVCRQPWPIARLRRRDRGHRGRLHQLGRMRLRTVDPDRLEPVFFVDGVAEARALGRRPICRLISEVDGFGIGDRRLNRLCSGAREIAAHGATRRRG</sequence>
<organism evidence="1 2">
    <name type="scientific">Bradyrhizobium daqingense</name>
    <dbReference type="NCBI Taxonomy" id="993502"/>
    <lineage>
        <taxon>Bacteria</taxon>
        <taxon>Pseudomonadati</taxon>
        <taxon>Pseudomonadota</taxon>
        <taxon>Alphaproteobacteria</taxon>
        <taxon>Hyphomicrobiales</taxon>
        <taxon>Nitrobacteraceae</taxon>
        <taxon>Bradyrhizobium</taxon>
    </lineage>
</organism>
<dbReference type="EMBL" id="VLKL01000033">
    <property type="protein sequence ID" value="TWH94966.1"/>
    <property type="molecule type" value="Genomic_DNA"/>
</dbReference>
<proteinExistence type="predicted"/>
<comment type="caution">
    <text evidence="1">The sequence shown here is derived from an EMBL/GenBank/DDBJ whole genome shotgun (WGS) entry which is preliminary data.</text>
</comment>
<evidence type="ECO:0000313" key="1">
    <source>
        <dbReference type="EMBL" id="TWH94966.1"/>
    </source>
</evidence>